<evidence type="ECO:0000313" key="2">
    <source>
        <dbReference type="EMBL" id="MBI5170564.1"/>
    </source>
</evidence>
<dbReference type="AlphaFoldDB" id="A0A933WBQ3"/>
<dbReference type="Pfam" id="PF17164">
    <property type="entry name" value="DUF5122"/>
    <property type="match status" value="3"/>
</dbReference>
<sequence length="910" mass="94942">MRRASPLRLLLSAFLLHSAIAAHAQVVDPNLWVTNGKVSATLLDGARLYVGGQFSYVGPQTGSFTSYDWIDQHLKTRWPRVDGTVLCAAPDGAGGWYIGGTFTKVGGFTRNNVAHIDAGGGTVQWNPNPNGAVRSILVRGRKVYVAGDFTTISSTPRNRAACLDAVYGTPQAWNPNASGAVNTIVALDDKIFAGGSFTTIGGQARNRIAALDTLNGAATAWNPNANAAVFAVFATPSRVYVGGDFTNVGGQNRSRVAALGTASGLALGWNPGANGRVLALAMRSPHLYVGGGFDVASGVTRHGIAALDTINGAATTWNPGWNGSVNAIAFDEMHTYLGGSFTYMSGVRRENFAVVTAGGTGTALAPDVPAGGEVFVVAPGPRETFVGGAFASFGGVLRDNLAALDVASGEALPFAPNPNDAVLAMSRAAGWLYAAGPFSFIGGASRFFVARVDTTAGLASTWNPNPDSLVRCIHATPGAVYVGGHFLNIGGAARNRLATLNVSTGAPTTFNASVTTANAGPDVYTYVSALTVRNNALYFGGRFNRVNGVYRQYLASVDLLNGALNTWNPQSTGVPITQITYGDQRIYVSGAFPEVIGSRPANFMIADTLGSGVYPTNYFADSLVSAFAVANSKVYLAGGFHYLENSVRDGLGSCNYFSTLPTSWAPMPDTRVVNAIALEGENVYAGGAFTRMGAAPCKGLAKLLPTPAGLPTVTVLKPNGGEIINQISTYHVTWTASAPYPGVQSLDLYISYTGAAGPWVLYASGLPNTGSYDLYLPSPGQWPTNCYLRLDARDWAGQIGTDRSNGPWTIGNAITTGADDAALAAFAMDPIAPNPARGATPVRFALPHRADVRVSVLDVQGREIAVLADGAFEAGRHAVTLDGARLSPGLFFVRVQSGGVSLARRVAIVR</sequence>
<evidence type="ECO:0000256" key="1">
    <source>
        <dbReference type="SAM" id="SignalP"/>
    </source>
</evidence>
<reference evidence="2" key="1">
    <citation type="submission" date="2020-07" db="EMBL/GenBank/DDBJ databases">
        <title>Huge and variable diversity of episymbiotic CPR bacteria and DPANN archaea in groundwater ecosystems.</title>
        <authorList>
            <person name="He C.Y."/>
            <person name="Keren R."/>
            <person name="Whittaker M."/>
            <person name="Farag I.F."/>
            <person name="Doudna J."/>
            <person name="Cate J.H.D."/>
            <person name="Banfield J.F."/>
        </authorList>
    </citation>
    <scope>NUCLEOTIDE SEQUENCE</scope>
    <source>
        <strain evidence="2">NC_groundwater_1813_Pr3_B-0.1um_71_17</strain>
    </source>
</reference>
<evidence type="ECO:0000313" key="3">
    <source>
        <dbReference type="Proteomes" id="UP000696931"/>
    </source>
</evidence>
<dbReference type="EMBL" id="JACRIW010000097">
    <property type="protein sequence ID" value="MBI5170564.1"/>
    <property type="molecule type" value="Genomic_DNA"/>
</dbReference>
<accession>A0A933WBQ3</accession>
<feature type="signal peptide" evidence="1">
    <location>
        <begin position="1"/>
        <end position="24"/>
    </location>
</feature>
<dbReference type="InterPro" id="IPR011043">
    <property type="entry name" value="Gal_Oxase/kelch_b-propeller"/>
</dbReference>
<comment type="caution">
    <text evidence="2">The sequence shown here is derived from an EMBL/GenBank/DDBJ whole genome shotgun (WGS) entry which is preliminary data.</text>
</comment>
<protein>
    <submittedName>
        <fullName evidence="2">T9SS type A sorting domain-containing protein</fullName>
    </submittedName>
</protein>
<dbReference type="SUPFAM" id="SSF50965">
    <property type="entry name" value="Galactose oxidase, central domain"/>
    <property type="match status" value="1"/>
</dbReference>
<keyword evidence="1" id="KW-0732">Signal</keyword>
<proteinExistence type="predicted"/>
<feature type="chain" id="PRO_5038131877" evidence="1">
    <location>
        <begin position="25"/>
        <end position="910"/>
    </location>
</feature>
<dbReference type="Proteomes" id="UP000696931">
    <property type="component" value="Unassembled WGS sequence"/>
</dbReference>
<gene>
    <name evidence="2" type="ORF">HZA61_13835</name>
</gene>
<organism evidence="2 3">
    <name type="scientific">Eiseniibacteriota bacterium</name>
    <dbReference type="NCBI Taxonomy" id="2212470"/>
    <lineage>
        <taxon>Bacteria</taxon>
        <taxon>Candidatus Eiseniibacteriota</taxon>
    </lineage>
</organism>
<dbReference type="GO" id="GO:1902929">
    <property type="term" value="C:plasma membrane of growing cell tip"/>
    <property type="evidence" value="ECO:0007669"/>
    <property type="project" value="TreeGrafter"/>
</dbReference>
<dbReference type="PANTHER" id="PTHR31778">
    <property type="entry name" value="BUD SITE SELECTION PROTEIN RAX2"/>
    <property type="match status" value="1"/>
</dbReference>
<dbReference type="PANTHER" id="PTHR31778:SF2">
    <property type="entry name" value="BUD SITE SELECTION PROTEIN RAX2"/>
    <property type="match status" value="1"/>
</dbReference>
<dbReference type="InterPro" id="IPR013431">
    <property type="entry name" value="Delta_60_rpt"/>
</dbReference>
<name>A0A933WBQ3_UNCEI</name>